<evidence type="ECO:0000256" key="4">
    <source>
        <dbReference type="ARBA" id="ARBA00022631"/>
    </source>
</evidence>
<dbReference type="InterPro" id="IPR018020">
    <property type="entry name" value="OHCU_decarboxylase"/>
</dbReference>
<dbReference type="Proteomes" id="UP000012960">
    <property type="component" value="Unplaced"/>
</dbReference>
<dbReference type="PANTHER" id="PTHR43466">
    <property type="entry name" value="2-OXO-4-HYDROXY-4-CARBOXY-5-UREIDOIMIDAZOLINE DECARBOXYLASE-RELATED"/>
    <property type="match status" value="1"/>
</dbReference>
<dbReference type="InterPro" id="IPR036778">
    <property type="entry name" value="OHCU_decarboxylase_sf"/>
</dbReference>
<dbReference type="GO" id="GO:0005777">
    <property type="term" value="C:peroxisome"/>
    <property type="evidence" value="ECO:0000318"/>
    <property type="project" value="GO_Central"/>
</dbReference>
<keyword evidence="9" id="KW-1185">Reference proteome</keyword>
<evidence type="ECO:0000313" key="9">
    <source>
        <dbReference type="Proteomes" id="UP000012960"/>
    </source>
</evidence>
<dbReference type="Gene3D" id="1.10.3330.10">
    <property type="entry name" value="Oxo-4-hydroxy-4-carboxy-5-ureidoimidazoline decarboxylase"/>
    <property type="match status" value="1"/>
</dbReference>
<evidence type="ECO:0000313" key="8">
    <source>
        <dbReference type="EnsemblPlants" id="Ma05_p13830.1"/>
    </source>
</evidence>
<sequence>MTALSCVEEDVLRCCGSKRFAKEIVSASPFTNLDHALRSACDIWFDKELVEWNFRYREKFGFVFLICASGRGTTEILAELKKRYLNRPIVELEIAAQEEMKIIELRLARLFNSDAGSNIPVTTRLPVSSPTKYSVNFAFNLCFILTSHVLNLKRKPDSRTLVFPLLHSSFSFKTYRGS</sequence>
<dbReference type="GO" id="GO:0019628">
    <property type="term" value="P:urate catabolic process"/>
    <property type="evidence" value="ECO:0000318"/>
    <property type="project" value="GO_Central"/>
</dbReference>
<reference evidence="8" key="1">
    <citation type="submission" date="2021-05" db="UniProtKB">
        <authorList>
            <consortium name="EnsemblPlants"/>
        </authorList>
    </citation>
    <scope>IDENTIFICATION</scope>
    <source>
        <strain evidence="8">subsp. malaccensis</strain>
    </source>
</reference>
<dbReference type="InParanoid" id="A0A804J461"/>
<dbReference type="PANTHER" id="PTHR43466:SF1">
    <property type="entry name" value="2-OXO-4-HYDROXY-4-CARBOXY-5-UREIDOIMIDAZOLINE DECARBOXYLASE-RELATED"/>
    <property type="match status" value="1"/>
</dbReference>
<evidence type="ECO:0000256" key="6">
    <source>
        <dbReference type="ARBA" id="ARBA00023239"/>
    </source>
</evidence>
<evidence type="ECO:0000259" key="7">
    <source>
        <dbReference type="Pfam" id="PF09349"/>
    </source>
</evidence>
<feature type="domain" description="Oxo-4-hydroxy-4-carboxy-5-ureidoimidazoline decarboxylase" evidence="7">
    <location>
        <begin position="47"/>
        <end position="108"/>
    </location>
</feature>
<comment type="catalytic activity">
    <reaction evidence="1">
        <text>5-hydroxy-2-oxo-4-ureido-2,5-dihydro-1H-imidazole-5-carboxylate + H(+) = (S)-allantoin + CO2</text>
        <dbReference type="Rhea" id="RHEA:26301"/>
        <dbReference type="ChEBI" id="CHEBI:15378"/>
        <dbReference type="ChEBI" id="CHEBI:15678"/>
        <dbReference type="ChEBI" id="CHEBI:16526"/>
        <dbReference type="ChEBI" id="CHEBI:58639"/>
        <dbReference type="EC" id="4.1.1.97"/>
    </reaction>
</comment>
<dbReference type="GO" id="GO:0006144">
    <property type="term" value="P:purine nucleobase metabolic process"/>
    <property type="evidence" value="ECO:0007669"/>
    <property type="project" value="UniProtKB-KW"/>
</dbReference>
<proteinExistence type="predicted"/>
<keyword evidence="5" id="KW-0210">Decarboxylase</keyword>
<evidence type="ECO:0000256" key="1">
    <source>
        <dbReference type="ARBA" id="ARBA00001163"/>
    </source>
</evidence>
<evidence type="ECO:0000256" key="3">
    <source>
        <dbReference type="ARBA" id="ARBA00012257"/>
    </source>
</evidence>
<dbReference type="EnsemblPlants" id="Ma05_t13830.1">
    <property type="protein sequence ID" value="Ma05_p13830.1"/>
    <property type="gene ID" value="Ma05_g13830"/>
</dbReference>
<accession>A0A804J461</accession>
<dbReference type="SUPFAM" id="SSF158694">
    <property type="entry name" value="UraD-Like"/>
    <property type="match status" value="1"/>
</dbReference>
<dbReference type="AlphaFoldDB" id="A0A804J461"/>
<evidence type="ECO:0000256" key="2">
    <source>
        <dbReference type="ARBA" id="ARBA00004754"/>
    </source>
</evidence>
<dbReference type="EC" id="4.1.1.97" evidence="3"/>
<name>A0A804J461_MUSAM</name>
<dbReference type="GO" id="GO:0051997">
    <property type="term" value="F:2-oxo-4-hydroxy-4-carboxy-5-ureidoimidazoline decarboxylase activity"/>
    <property type="evidence" value="ECO:0000318"/>
    <property type="project" value="GO_Central"/>
</dbReference>
<keyword evidence="6" id="KW-0456">Lyase</keyword>
<dbReference type="Pfam" id="PF09349">
    <property type="entry name" value="OHCU_decarbox"/>
    <property type="match status" value="1"/>
</dbReference>
<protein>
    <recommendedName>
        <fullName evidence="3">2-oxo-4-hydroxy-4-carboxy-5-ureidoimidazoline decarboxylase</fullName>
        <ecNumber evidence="3">4.1.1.97</ecNumber>
    </recommendedName>
</protein>
<keyword evidence="4" id="KW-0659">Purine metabolism</keyword>
<organism evidence="8 9">
    <name type="scientific">Musa acuminata subsp. malaccensis</name>
    <name type="common">Wild banana</name>
    <name type="synonym">Musa malaccensis</name>
    <dbReference type="NCBI Taxonomy" id="214687"/>
    <lineage>
        <taxon>Eukaryota</taxon>
        <taxon>Viridiplantae</taxon>
        <taxon>Streptophyta</taxon>
        <taxon>Embryophyta</taxon>
        <taxon>Tracheophyta</taxon>
        <taxon>Spermatophyta</taxon>
        <taxon>Magnoliopsida</taxon>
        <taxon>Liliopsida</taxon>
        <taxon>Zingiberales</taxon>
        <taxon>Musaceae</taxon>
        <taxon>Musa</taxon>
    </lineage>
</organism>
<evidence type="ECO:0000256" key="5">
    <source>
        <dbReference type="ARBA" id="ARBA00022793"/>
    </source>
</evidence>
<comment type="pathway">
    <text evidence="2">Purine metabolism; urate degradation; (S)-allantoin from urate: step 3/3.</text>
</comment>
<dbReference type="Gramene" id="Ma05_t13830.1">
    <property type="protein sequence ID" value="Ma05_p13830.1"/>
    <property type="gene ID" value="Ma05_g13830"/>
</dbReference>